<keyword evidence="3" id="KW-1185">Reference proteome</keyword>
<comment type="caution">
    <text evidence="2">The sequence shown here is derived from an EMBL/GenBank/DDBJ whole genome shotgun (WGS) entry which is preliminary data.</text>
</comment>
<proteinExistence type="predicted"/>
<gene>
    <name evidence="2" type="ORF">PSA01_53580</name>
</gene>
<feature type="compositionally biased region" description="Basic and acidic residues" evidence="1">
    <location>
        <begin position="13"/>
        <end position="39"/>
    </location>
</feature>
<accession>A0ABQ0S6U1</accession>
<feature type="compositionally biased region" description="Basic and acidic residues" evidence="1">
    <location>
        <begin position="57"/>
        <end position="66"/>
    </location>
</feature>
<organism evidence="2 3">
    <name type="scientific">Pseudonocardia saturnea</name>
    <dbReference type="NCBI Taxonomy" id="33909"/>
    <lineage>
        <taxon>Bacteria</taxon>
        <taxon>Bacillati</taxon>
        <taxon>Actinomycetota</taxon>
        <taxon>Actinomycetes</taxon>
        <taxon>Pseudonocardiales</taxon>
        <taxon>Pseudonocardiaceae</taxon>
        <taxon>Pseudonocardia</taxon>
    </lineage>
</organism>
<sequence length="91" mass="9995">MRIRDCPAAVSGNDRRHQHWEPTREATASRHEHDAHESEYLPPVRAPTGVRGSVASREGRTDDRVRTVPAGATVGTGVDASGTCRRALLRR</sequence>
<evidence type="ECO:0000256" key="1">
    <source>
        <dbReference type="SAM" id="MobiDB-lite"/>
    </source>
</evidence>
<dbReference type="EMBL" id="BJNH01000077">
    <property type="protein sequence ID" value="GEC28329.1"/>
    <property type="molecule type" value="Genomic_DNA"/>
</dbReference>
<evidence type="ECO:0000313" key="2">
    <source>
        <dbReference type="EMBL" id="GEC28329.1"/>
    </source>
</evidence>
<dbReference type="Proteomes" id="UP000320693">
    <property type="component" value="Unassembled WGS sequence"/>
</dbReference>
<protein>
    <submittedName>
        <fullName evidence="2">Uncharacterized protein</fullName>
    </submittedName>
</protein>
<name>A0ABQ0S6U1_9PSEU</name>
<feature type="region of interest" description="Disordered" evidence="1">
    <location>
        <begin position="1"/>
        <end position="79"/>
    </location>
</feature>
<reference evidence="2 3" key="1">
    <citation type="submission" date="2019-06" db="EMBL/GenBank/DDBJ databases">
        <title>Whole genome shotgun sequence of Pseudonocardia saturnea NBRC 14499.</title>
        <authorList>
            <person name="Hosoyama A."/>
            <person name="Uohara A."/>
            <person name="Ohji S."/>
            <person name="Ichikawa N."/>
        </authorList>
    </citation>
    <scope>NUCLEOTIDE SEQUENCE [LARGE SCALE GENOMIC DNA]</scope>
    <source>
        <strain evidence="2 3">NBRC 14499</strain>
    </source>
</reference>
<evidence type="ECO:0000313" key="3">
    <source>
        <dbReference type="Proteomes" id="UP000320693"/>
    </source>
</evidence>